<evidence type="ECO:0000313" key="2">
    <source>
        <dbReference type="EMBL" id="NGP17114.1"/>
    </source>
</evidence>
<feature type="transmembrane region" description="Helical" evidence="1">
    <location>
        <begin position="286"/>
        <end position="305"/>
    </location>
</feature>
<feature type="transmembrane region" description="Helical" evidence="1">
    <location>
        <begin position="258"/>
        <end position="279"/>
    </location>
</feature>
<feature type="transmembrane region" description="Helical" evidence="1">
    <location>
        <begin position="346"/>
        <end position="364"/>
    </location>
</feature>
<keyword evidence="3" id="KW-1185">Reference proteome</keyword>
<feature type="transmembrane region" description="Helical" evidence="1">
    <location>
        <begin position="220"/>
        <end position="238"/>
    </location>
</feature>
<keyword evidence="1" id="KW-0472">Membrane</keyword>
<dbReference type="AlphaFoldDB" id="A0A6M1SJY2"/>
<feature type="transmembrane region" description="Helical" evidence="1">
    <location>
        <begin position="370"/>
        <end position="388"/>
    </location>
</feature>
<evidence type="ECO:0000313" key="3">
    <source>
        <dbReference type="Proteomes" id="UP000474802"/>
    </source>
</evidence>
<feature type="transmembrane region" description="Helical" evidence="1">
    <location>
        <begin position="131"/>
        <end position="149"/>
    </location>
</feature>
<dbReference type="RefSeq" id="WP_164533327.1">
    <property type="nucleotide sequence ID" value="NZ_JAALFG010000001.1"/>
</dbReference>
<evidence type="ECO:0000256" key="1">
    <source>
        <dbReference type="SAM" id="Phobius"/>
    </source>
</evidence>
<proteinExistence type="predicted"/>
<evidence type="ECO:0008006" key="4">
    <source>
        <dbReference type="Google" id="ProtNLM"/>
    </source>
</evidence>
<gene>
    <name evidence="2" type="ORF">G5575_04945</name>
</gene>
<feature type="transmembrane region" description="Helical" evidence="1">
    <location>
        <begin position="100"/>
        <end position="119"/>
    </location>
</feature>
<dbReference type="EMBL" id="JAALFG010000001">
    <property type="protein sequence ID" value="NGP17114.1"/>
    <property type="molecule type" value="Genomic_DNA"/>
</dbReference>
<feature type="transmembrane region" description="Helical" evidence="1">
    <location>
        <begin position="421"/>
        <end position="446"/>
    </location>
</feature>
<feature type="transmembrane region" description="Helical" evidence="1">
    <location>
        <begin position="180"/>
        <end position="213"/>
    </location>
</feature>
<reference evidence="2 3" key="1">
    <citation type="submission" date="2020-02" db="EMBL/GenBank/DDBJ databases">
        <authorList>
            <person name="Khan S.A."/>
            <person name="Jeon C.O."/>
            <person name="Chun B.H."/>
        </authorList>
    </citation>
    <scope>NUCLEOTIDE SEQUENCE [LARGE SCALE GENOMIC DNA]</scope>
    <source>
        <strain evidence="2 3">H239</strain>
    </source>
</reference>
<dbReference type="Proteomes" id="UP000474802">
    <property type="component" value="Unassembled WGS sequence"/>
</dbReference>
<sequence>MMGWLERKWVQIGLIWLVLVAALSIAAVRLGNAPRVTGDDAMRLVGAIDLFNGQSWFDTMQHRDNTPFGAPMHWSRLIDAPLVALMALFTPLVGASAPLWAAFVWPLLVLLAVVVLVAAVTERVAGEGARLPALALLAMCLAVYTEFIPGRVDHHNVQIALTLLMMLTSIEGRADPKWAVVAAAAAATGLAIGTEALVSVITVLICFALYWVVDPQRSRAAVLAFAASFAMAVLLLLLTTTDPNAWLVPACDALSATYGVAAVGYAAAILIAVSLTAWLKHPALRLAVLAVLGSGVLLGLLSMFPACRAGPYGDLDADLAVILLSTIGEAQPIWDWNAQMRSELSLILTPTLGLLAVFLATVLAPKQQRWRWLVLSGFSFALFLVFCLQIRGFRLLTVAVIPGAAWIIAEAWAWFRARQTIATAAVAGFTLMAFSGAAHVSVLGLLSPPAGPPAQSSLSWTACLEPQAYEPLAALPPGRVMSYLLIGPSLLLQTPHQVVSAGYHRNEQGLRDMVRFYRDGEAEAQAVVHERGLDYLVFCRGIPATDGLAGLPDFNEPTWPWLTRISDPEAPLQIYAIDLSRSS</sequence>
<protein>
    <recommendedName>
        <fullName evidence="4">Glycosyltransferase RgtA/B/C/D-like domain-containing protein</fullName>
    </recommendedName>
</protein>
<feature type="transmembrane region" description="Helical" evidence="1">
    <location>
        <begin position="74"/>
        <end position="93"/>
    </location>
</feature>
<feature type="transmembrane region" description="Helical" evidence="1">
    <location>
        <begin position="395"/>
        <end position="415"/>
    </location>
</feature>
<accession>A0A6M1SJY2</accession>
<keyword evidence="1" id="KW-0812">Transmembrane</keyword>
<keyword evidence="1" id="KW-1133">Transmembrane helix</keyword>
<reference evidence="2 3" key="2">
    <citation type="submission" date="2020-03" db="EMBL/GenBank/DDBJ databases">
        <title>Devosia chinhatensis sp. nov., isolated from a hexachlorocyclohexane (HCH) dump site in India.</title>
        <authorList>
            <person name="Kumar M."/>
            <person name="Lal R."/>
        </authorList>
    </citation>
    <scope>NUCLEOTIDE SEQUENCE [LARGE SCALE GENOMIC DNA]</scope>
    <source>
        <strain evidence="2 3">H239</strain>
    </source>
</reference>
<organism evidence="2 3">
    <name type="scientific">Devosia aurantiaca</name>
    <dbReference type="NCBI Taxonomy" id="2714858"/>
    <lineage>
        <taxon>Bacteria</taxon>
        <taxon>Pseudomonadati</taxon>
        <taxon>Pseudomonadota</taxon>
        <taxon>Alphaproteobacteria</taxon>
        <taxon>Hyphomicrobiales</taxon>
        <taxon>Devosiaceae</taxon>
        <taxon>Devosia</taxon>
    </lineage>
</organism>
<name>A0A6M1SJY2_9HYPH</name>
<comment type="caution">
    <text evidence="2">The sequence shown here is derived from an EMBL/GenBank/DDBJ whole genome shotgun (WGS) entry which is preliminary data.</text>
</comment>